<evidence type="ECO:0000313" key="2">
    <source>
        <dbReference type="EMBL" id="CAD1476862.1"/>
    </source>
</evidence>
<accession>A0A6V7HCQ9</accession>
<proteinExistence type="predicted"/>
<keyword evidence="3" id="KW-1185">Reference proteome</keyword>
<feature type="region of interest" description="Disordered" evidence="1">
    <location>
        <begin position="15"/>
        <end position="46"/>
    </location>
</feature>
<protein>
    <submittedName>
        <fullName evidence="2">Uncharacterized protein</fullName>
    </submittedName>
</protein>
<comment type="caution">
    <text evidence="2">The sequence shown here is derived from an EMBL/GenBank/DDBJ whole genome shotgun (WGS) entry which is preliminary data.</text>
</comment>
<dbReference type="AlphaFoldDB" id="A0A6V7HCQ9"/>
<gene>
    <name evidence="2" type="ORF">MHI_LOCUS691556</name>
</gene>
<reference evidence="2" key="1">
    <citation type="submission" date="2020-07" db="EMBL/GenBank/DDBJ databases">
        <authorList>
            <person name="Nazaruddin N."/>
        </authorList>
    </citation>
    <scope>NUCLEOTIDE SEQUENCE</scope>
</reference>
<evidence type="ECO:0000256" key="1">
    <source>
        <dbReference type="SAM" id="MobiDB-lite"/>
    </source>
</evidence>
<evidence type="ECO:0000313" key="3">
    <source>
        <dbReference type="Proteomes" id="UP000752696"/>
    </source>
</evidence>
<organism evidence="2 3">
    <name type="scientific">Heterotrigona itama</name>
    <dbReference type="NCBI Taxonomy" id="395501"/>
    <lineage>
        <taxon>Eukaryota</taxon>
        <taxon>Metazoa</taxon>
        <taxon>Ecdysozoa</taxon>
        <taxon>Arthropoda</taxon>
        <taxon>Hexapoda</taxon>
        <taxon>Insecta</taxon>
        <taxon>Pterygota</taxon>
        <taxon>Neoptera</taxon>
        <taxon>Endopterygota</taxon>
        <taxon>Hymenoptera</taxon>
        <taxon>Apocrita</taxon>
        <taxon>Aculeata</taxon>
        <taxon>Apoidea</taxon>
        <taxon>Anthophila</taxon>
        <taxon>Apidae</taxon>
        <taxon>Heterotrigona</taxon>
    </lineage>
</organism>
<dbReference type="EMBL" id="CAJDYZ010009616">
    <property type="protein sequence ID" value="CAD1476862.1"/>
    <property type="molecule type" value="Genomic_DNA"/>
</dbReference>
<name>A0A6V7HCQ9_9HYME</name>
<sequence>MRTTRIATTIHTKKTTTFASRRQRARPSRLGAKISSPVALSGRQPKSAVNTGVAVKSRIPADTFTVTAAAERIETRVSRFEGNSEDSARFWNAVKLGDRQISVCDSGAGDIFAD</sequence>
<dbReference type="Proteomes" id="UP000752696">
    <property type="component" value="Unassembled WGS sequence"/>
</dbReference>